<evidence type="ECO:0000313" key="2">
    <source>
        <dbReference type="Proteomes" id="UP000821845"/>
    </source>
</evidence>
<proteinExistence type="predicted"/>
<organism evidence="1 2">
    <name type="scientific">Hyalomma asiaticum</name>
    <name type="common">Tick</name>
    <dbReference type="NCBI Taxonomy" id="266040"/>
    <lineage>
        <taxon>Eukaryota</taxon>
        <taxon>Metazoa</taxon>
        <taxon>Ecdysozoa</taxon>
        <taxon>Arthropoda</taxon>
        <taxon>Chelicerata</taxon>
        <taxon>Arachnida</taxon>
        <taxon>Acari</taxon>
        <taxon>Parasitiformes</taxon>
        <taxon>Ixodida</taxon>
        <taxon>Ixodoidea</taxon>
        <taxon>Ixodidae</taxon>
        <taxon>Hyalomminae</taxon>
        <taxon>Hyalomma</taxon>
    </lineage>
</organism>
<reference evidence="1" key="1">
    <citation type="submission" date="2020-05" db="EMBL/GenBank/DDBJ databases">
        <title>Large-scale comparative analyses of tick genomes elucidate their genetic diversity and vector capacities.</title>
        <authorList>
            <person name="Jia N."/>
            <person name="Wang J."/>
            <person name="Shi W."/>
            <person name="Du L."/>
            <person name="Sun Y."/>
            <person name="Zhan W."/>
            <person name="Jiang J."/>
            <person name="Wang Q."/>
            <person name="Zhang B."/>
            <person name="Ji P."/>
            <person name="Sakyi L.B."/>
            <person name="Cui X."/>
            <person name="Yuan T."/>
            <person name="Jiang B."/>
            <person name="Yang W."/>
            <person name="Lam T.T.-Y."/>
            <person name="Chang Q."/>
            <person name="Ding S."/>
            <person name="Wang X."/>
            <person name="Zhu J."/>
            <person name="Ruan X."/>
            <person name="Zhao L."/>
            <person name="Wei J."/>
            <person name="Que T."/>
            <person name="Du C."/>
            <person name="Cheng J."/>
            <person name="Dai P."/>
            <person name="Han X."/>
            <person name="Huang E."/>
            <person name="Gao Y."/>
            <person name="Liu J."/>
            <person name="Shao H."/>
            <person name="Ye R."/>
            <person name="Li L."/>
            <person name="Wei W."/>
            <person name="Wang X."/>
            <person name="Wang C."/>
            <person name="Yang T."/>
            <person name="Huo Q."/>
            <person name="Li W."/>
            <person name="Guo W."/>
            <person name="Chen H."/>
            <person name="Zhou L."/>
            <person name="Ni X."/>
            <person name="Tian J."/>
            <person name="Zhou Y."/>
            <person name="Sheng Y."/>
            <person name="Liu T."/>
            <person name="Pan Y."/>
            <person name="Xia L."/>
            <person name="Li J."/>
            <person name="Zhao F."/>
            <person name="Cao W."/>
        </authorList>
    </citation>
    <scope>NUCLEOTIDE SEQUENCE</scope>
    <source>
        <strain evidence="1">Hyas-2018</strain>
    </source>
</reference>
<evidence type="ECO:0000313" key="1">
    <source>
        <dbReference type="EMBL" id="KAH6927827.1"/>
    </source>
</evidence>
<keyword evidence="2" id="KW-1185">Reference proteome</keyword>
<accession>A0ACB7RY38</accession>
<comment type="caution">
    <text evidence="1">The sequence shown here is derived from an EMBL/GenBank/DDBJ whole genome shotgun (WGS) entry which is preliminary data.</text>
</comment>
<dbReference type="EMBL" id="CM023486">
    <property type="protein sequence ID" value="KAH6927827.1"/>
    <property type="molecule type" value="Genomic_DNA"/>
</dbReference>
<protein>
    <submittedName>
        <fullName evidence="1">Uncharacterized protein</fullName>
    </submittedName>
</protein>
<gene>
    <name evidence="1" type="ORF">HPB50_008967</name>
</gene>
<name>A0ACB7RY38_HYAAI</name>
<dbReference type="Proteomes" id="UP000821845">
    <property type="component" value="Chromosome 6"/>
</dbReference>
<sequence length="314" mass="35317">MGNSVVKPSSSDLTFTNHTGNKTWTNEGEDLGSGHYIVETCLQATCKGTRIHRIVDWNQFRVNRKDLLYEGSYDDWREKLLSDVAAAAKEVEIDSNIEAMDSRLAHFMEAERSTKQRWEKNKLNRALRKRIARLNTKIAQHAGELERKQWTEVLTHCIVYSHELVWFPAHPGSAIDGVPDPDEMPHARARQLACRPGASGPSRPGPLHLYWCGTGDRDAADADPLTTFNEIKNHYKLGRRTLPTPHKELSIGQEIALHQIQTGTLPSPTSMASFMGISPQIDETAFYNCVTSSDRRSQLRAIQESCEVAGDLRL</sequence>